<evidence type="ECO:0000256" key="1">
    <source>
        <dbReference type="SAM" id="MobiDB-lite"/>
    </source>
</evidence>
<reference evidence="2" key="1">
    <citation type="submission" date="2021-04" db="EMBL/GenBank/DDBJ databases">
        <title>Genomic sequence of Actinosynnema pretiosum subsp. pretiosum ATCC 31280 (C-14919).</title>
        <authorList>
            <person name="Bai L."/>
            <person name="Wang X."/>
            <person name="Xiao Y."/>
        </authorList>
    </citation>
    <scope>NUCLEOTIDE SEQUENCE</scope>
    <source>
        <strain evidence="2">ATCC 31280</strain>
    </source>
</reference>
<organism evidence="2 3">
    <name type="scientific">Actinosynnema pretiosum subsp. pretiosum</name>
    <dbReference type="NCBI Taxonomy" id="103721"/>
    <lineage>
        <taxon>Bacteria</taxon>
        <taxon>Bacillati</taxon>
        <taxon>Actinomycetota</taxon>
        <taxon>Actinomycetes</taxon>
        <taxon>Pseudonocardiales</taxon>
        <taxon>Pseudonocardiaceae</taxon>
        <taxon>Actinosynnema</taxon>
    </lineage>
</organism>
<accession>A0AA45L6X2</accession>
<dbReference type="Proteomes" id="UP000677152">
    <property type="component" value="Chromosome"/>
</dbReference>
<evidence type="ECO:0000313" key="3">
    <source>
        <dbReference type="Proteomes" id="UP000677152"/>
    </source>
</evidence>
<feature type="region of interest" description="Disordered" evidence="1">
    <location>
        <begin position="105"/>
        <end position="146"/>
    </location>
</feature>
<evidence type="ECO:0008006" key="4">
    <source>
        <dbReference type="Google" id="ProtNLM"/>
    </source>
</evidence>
<dbReference type="AlphaFoldDB" id="A0AA45L6X2"/>
<name>A0AA45L6X2_9PSEU</name>
<protein>
    <recommendedName>
        <fullName evidence="4">Terminase small subunit</fullName>
    </recommendedName>
</protein>
<proteinExistence type="predicted"/>
<sequence>MTNDVGGPSPPVGLDQAGAALWHDLHALTAFDPAQTILVREACRIVDRLDELDRQLSGAGARMVHVREDREDDTTFHLVIDGALSEARQQQNVLKQLLVTLRLPDTKTGKRPQLRGSRGAYQPSGTVAGGGTVSPLERARRRSTGT</sequence>
<dbReference type="EMBL" id="CP073249">
    <property type="protein sequence ID" value="QUF03973.1"/>
    <property type="molecule type" value="Genomic_DNA"/>
</dbReference>
<gene>
    <name evidence="2" type="ORF">KCV87_32240</name>
</gene>
<evidence type="ECO:0000313" key="2">
    <source>
        <dbReference type="EMBL" id="QUF03973.1"/>
    </source>
</evidence>